<evidence type="ECO:0000313" key="1">
    <source>
        <dbReference type="EMBL" id="KAG0289360.1"/>
    </source>
</evidence>
<name>A0ABQ7K2B8_9FUNG</name>
<gene>
    <name evidence="1" type="ORF">BGZ96_007085</name>
</gene>
<dbReference type="Proteomes" id="UP001194696">
    <property type="component" value="Unassembled WGS sequence"/>
</dbReference>
<organism evidence="1 2">
    <name type="scientific">Linnemannia gamsii</name>
    <dbReference type="NCBI Taxonomy" id="64522"/>
    <lineage>
        <taxon>Eukaryota</taxon>
        <taxon>Fungi</taxon>
        <taxon>Fungi incertae sedis</taxon>
        <taxon>Mucoromycota</taxon>
        <taxon>Mortierellomycotina</taxon>
        <taxon>Mortierellomycetes</taxon>
        <taxon>Mortierellales</taxon>
        <taxon>Mortierellaceae</taxon>
        <taxon>Linnemannia</taxon>
    </lineage>
</organism>
<sequence>MNCTKTLHAISPRLNSMQGRKPDLYPSCLCRQCELKDKDKSQHDTGVQSSDCKLVDLLVPNHWHPPSDTDYVRGFSFVGGARAEYGGEPALDREKNLKWRVSYFLCRITPKSILDEWSSVLRTPKSIAKTVVHKFVGYLEAQGSALIRKPQCSVKIAWDQTQVIFTKAKTTKAKTTKYVGLSGDWTRGHGYIV</sequence>
<evidence type="ECO:0000313" key="2">
    <source>
        <dbReference type="Proteomes" id="UP001194696"/>
    </source>
</evidence>
<accession>A0ABQ7K2B8</accession>
<comment type="caution">
    <text evidence="1">The sequence shown here is derived from an EMBL/GenBank/DDBJ whole genome shotgun (WGS) entry which is preliminary data.</text>
</comment>
<protein>
    <submittedName>
        <fullName evidence="1">Uncharacterized protein</fullName>
    </submittedName>
</protein>
<proteinExistence type="predicted"/>
<keyword evidence="2" id="KW-1185">Reference proteome</keyword>
<reference evidence="1 2" key="1">
    <citation type="journal article" date="2020" name="Fungal Divers.">
        <title>Resolving the Mortierellaceae phylogeny through synthesis of multi-gene phylogenetics and phylogenomics.</title>
        <authorList>
            <person name="Vandepol N."/>
            <person name="Liber J."/>
            <person name="Desiro A."/>
            <person name="Na H."/>
            <person name="Kennedy M."/>
            <person name="Barry K."/>
            <person name="Grigoriev I.V."/>
            <person name="Miller A.N."/>
            <person name="O'Donnell K."/>
            <person name="Stajich J.E."/>
            <person name="Bonito G."/>
        </authorList>
    </citation>
    <scope>NUCLEOTIDE SEQUENCE [LARGE SCALE GENOMIC DNA]</scope>
    <source>
        <strain evidence="1 2">AD045</strain>
    </source>
</reference>
<dbReference type="EMBL" id="JAAAIM010000353">
    <property type="protein sequence ID" value="KAG0289360.1"/>
    <property type="molecule type" value="Genomic_DNA"/>
</dbReference>